<dbReference type="EMBL" id="VJMJ01000064">
    <property type="protein sequence ID" value="KAF0739370.1"/>
    <property type="molecule type" value="Genomic_DNA"/>
</dbReference>
<dbReference type="GO" id="GO:0005506">
    <property type="term" value="F:iron ion binding"/>
    <property type="evidence" value="ECO:0007669"/>
    <property type="project" value="InterPro"/>
</dbReference>
<dbReference type="VEuPathDB" id="FungiDB:AeMF1_008858"/>
<sequence>MLHLSMTMEKATLLDALSPSLMSLVEASLGQTVQLNKSVPKRLTVESTNPGLSPASRAIPVTSLTSISKLNPSETFILRNKDSPGFIVREGFLGVEDAASVREACETLKQSGTMRDAHVKSGDITTHVAHARGDQLMWLPHDETQLPTAIHHLLRQIEKLVHGLVKAAPELGIRNIRSTQFAIFVRSASHVLLTTGKPGNQTRFVKHVDTYSEKPGLRRCLTCLYYLNPTWDPSHGGALRVHLKDGEVWDVPPVLDTLLLFRSTDVEHEVMPTSVDRWALTTWYYSKPEDESAQSLPRPMPSSSKQLEPLKVQDEPEMNETIFVSVASFCDSECMPTLSHLFDTAATRTRIFVGVCLQHENNEQDEARLVSAFGPNVRVKCMKPSDATGPCLARWETQQLWQGETYYLQIDSHMRFRRHWDTFLIEQLKKCEAQKPILTTYPMGYRLPNEIPSDVRPTLLCASGFDSHGLLRQCGKVLKQVASKPLPCFFWAAGFAFSQSSVIQEVPYGPSLAFLFFGEENSMAVRLWTHGYDFFAPPEAVVYHLWSRSHRPVFQDTTRANDQREKLAAQSLQRVKDLLEGVDTNPATALGHVRSIQDFQRAMGVHFESQQIEWTALWSQRNPIEFDLSASTTFN</sequence>
<keyword evidence="6" id="KW-0408">Iron</keyword>
<dbReference type="SMART" id="SM00702">
    <property type="entry name" value="P4Hc"/>
    <property type="match status" value="1"/>
</dbReference>
<dbReference type="AlphaFoldDB" id="A0A6G0XH16"/>
<dbReference type="EC" id="1.14.11.4" evidence="2"/>
<dbReference type="Pfam" id="PF11397">
    <property type="entry name" value="GlcNAc"/>
    <property type="match status" value="2"/>
</dbReference>
<evidence type="ECO:0000313" key="9">
    <source>
        <dbReference type="EMBL" id="KAF0739370.1"/>
    </source>
</evidence>
<evidence type="ECO:0000256" key="2">
    <source>
        <dbReference type="ARBA" id="ARBA00012264"/>
    </source>
</evidence>
<evidence type="ECO:0000256" key="4">
    <source>
        <dbReference type="ARBA" id="ARBA00022964"/>
    </source>
</evidence>
<reference evidence="9 10" key="1">
    <citation type="submission" date="2019-07" db="EMBL/GenBank/DDBJ databases">
        <title>Genomics analysis of Aphanomyces spp. identifies a new class of oomycete effector associated with host adaptation.</title>
        <authorList>
            <person name="Gaulin E."/>
        </authorList>
    </citation>
    <scope>NUCLEOTIDE SEQUENCE [LARGE SCALE GENOMIC DNA]</scope>
    <source>
        <strain evidence="9 10">ATCC 201684</strain>
    </source>
</reference>
<dbReference type="InterPro" id="IPR005123">
    <property type="entry name" value="Oxoglu/Fe-dep_dioxygenase_dom"/>
</dbReference>
<evidence type="ECO:0000256" key="5">
    <source>
        <dbReference type="ARBA" id="ARBA00023002"/>
    </source>
</evidence>
<feature type="domain" description="Fe2OG dioxygenase" evidence="8">
    <location>
        <begin position="187"/>
        <end position="286"/>
    </location>
</feature>
<dbReference type="InterPro" id="IPR021067">
    <property type="entry name" value="Glycosyltransferase"/>
</dbReference>
<dbReference type="PANTHER" id="PTHR34496:SF9">
    <property type="entry name" value="[SKP1-PROTEIN]-HYDROXYPROLINE N-ACETYLGLUCOSAMINYLTRANSFERASE"/>
    <property type="match status" value="1"/>
</dbReference>
<proteinExistence type="predicted"/>
<dbReference type="GO" id="GO:0008475">
    <property type="term" value="F:procollagen-lysine 5-dioxygenase activity"/>
    <property type="evidence" value="ECO:0007669"/>
    <property type="project" value="UniProtKB-EC"/>
</dbReference>
<keyword evidence="10" id="KW-1185">Reference proteome</keyword>
<evidence type="ECO:0000256" key="7">
    <source>
        <dbReference type="ARBA" id="ARBA00047930"/>
    </source>
</evidence>
<dbReference type="Proteomes" id="UP000481153">
    <property type="component" value="Unassembled WGS sequence"/>
</dbReference>
<dbReference type="SUPFAM" id="SSF53448">
    <property type="entry name" value="Nucleotide-diphospho-sugar transferases"/>
    <property type="match status" value="1"/>
</dbReference>
<dbReference type="InterPro" id="IPR044862">
    <property type="entry name" value="Pro_4_hyd_alph_FE2OG_OXY"/>
</dbReference>
<evidence type="ECO:0000256" key="6">
    <source>
        <dbReference type="ARBA" id="ARBA00023004"/>
    </source>
</evidence>
<dbReference type="PANTHER" id="PTHR34496">
    <property type="entry name" value="GLCNAC TRANSFERASE-RELATED"/>
    <property type="match status" value="1"/>
</dbReference>
<dbReference type="Pfam" id="PF13640">
    <property type="entry name" value="2OG-FeII_Oxy_3"/>
    <property type="match status" value="1"/>
</dbReference>
<comment type="caution">
    <text evidence="9">The sequence shown here is derived from an EMBL/GenBank/DDBJ whole genome shotgun (WGS) entry which is preliminary data.</text>
</comment>
<dbReference type="GO" id="GO:0031418">
    <property type="term" value="F:L-ascorbic acid binding"/>
    <property type="evidence" value="ECO:0007669"/>
    <property type="project" value="InterPro"/>
</dbReference>
<organism evidence="9 10">
    <name type="scientific">Aphanomyces euteiches</name>
    <dbReference type="NCBI Taxonomy" id="100861"/>
    <lineage>
        <taxon>Eukaryota</taxon>
        <taxon>Sar</taxon>
        <taxon>Stramenopiles</taxon>
        <taxon>Oomycota</taxon>
        <taxon>Saprolegniomycetes</taxon>
        <taxon>Saprolegniales</taxon>
        <taxon>Verrucalvaceae</taxon>
        <taxon>Aphanomyces</taxon>
    </lineage>
</organism>
<name>A0A6G0XH16_9STRA</name>
<dbReference type="Gene3D" id="2.60.120.620">
    <property type="entry name" value="q2cbj1_9rhob like domain"/>
    <property type="match status" value="1"/>
</dbReference>
<evidence type="ECO:0000313" key="10">
    <source>
        <dbReference type="Proteomes" id="UP000481153"/>
    </source>
</evidence>
<evidence type="ECO:0000256" key="3">
    <source>
        <dbReference type="ARBA" id="ARBA00022723"/>
    </source>
</evidence>
<accession>A0A6G0XH16</accession>
<protein>
    <recommendedName>
        <fullName evidence="2">procollagen-lysine 5-dioxygenase</fullName>
        <ecNumber evidence="2">1.14.11.4</ecNumber>
    </recommendedName>
</protein>
<keyword evidence="5" id="KW-0560">Oxidoreductase</keyword>
<dbReference type="PROSITE" id="PS51471">
    <property type="entry name" value="FE2OG_OXY"/>
    <property type="match status" value="1"/>
</dbReference>
<comment type="cofactor">
    <cofactor evidence="1">
        <name>L-ascorbate</name>
        <dbReference type="ChEBI" id="CHEBI:38290"/>
    </cofactor>
</comment>
<gene>
    <name evidence="9" type="ORF">Ae201684_004939</name>
</gene>
<comment type="catalytic activity">
    <reaction evidence="7">
        <text>L-lysyl-[collagen] + 2-oxoglutarate + O2 = (5R)-5-hydroxy-L-lysyl-[collagen] + succinate + CO2</text>
        <dbReference type="Rhea" id="RHEA:16569"/>
        <dbReference type="Rhea" id="RHEA-COMP:12751"/>
        <dbReference type="Rhea" id="RHEA-COMP:12752"/>
        <dbReference type="ChEBI" id="CHEBI:15379"/>
        <dbReference type="ChEBI" id="CHEBI:16526"/>
        <dbReference type="ChEBI" id="CHEBI:16810"/>
        <dbReference type="ChEBI" id="CHEBI:29969"/>
        <dbReference type="ChEBI" id="CHEBI:30031"/>
        <dbReference type="ChEBI" id="CHEBI:133442"/>
        <dbReference type="EC" id="1.14.11.4"/>
    </reaction>
</comment>
<keyword evidence="4" id="KW-0223">Dioxygenase</keyword>
<dbReference type="InterPro" id="IPR006620">
    <property type="entry name" value="Pro_4_hyd_alph"/>
</dbReference>
<keyword evidence="3" id="KW-0479">Metal-binding</keyword>
<dbReference type="InterPro" id="IPR029044">
    <property type="entry name" value="Nucleotide-diphossugar_trans"/>
</dbReference>
<evidence type="ECO:0000256" key="1">
    <source>
        <dbReference type="ARBA" id="ARBA00001961"/>
    </source>
</evidence>
<dbReference type="Gene3D" id="3.90.550.10">
    <property type="entry name" value="Spore Coat Polysaccharide Biosynthesis Protein SpsA, Chain A"/>
    <property type="match status" value="1"/>
</dbReference>
<evidence type="ECO:0000259" key="8">
    <source>
        <dbReference type="PROSITE" id="PS51471"/>
    </source>
</evidence>